<evidence type="ECO:0000256" key="2">
    <source>
        <dbReference type="ARBA" id="ARBA00022539"/>
    </source>
</evidence>
<keyword evidence="4" id="KW-0479">Metal-binding</keyword>
<dbReference type="SUPFAM" id="SSF54001">
    <property type="entry name" value="Cysteine proteinases"/>
    <property type="match status" value="1"/>
</dbReference>
<dbReference type="InterPro" id="IPR038156">
    <property type="entry name" value="PCS_N_sf"/>
</dbReference>
<dbReference type="AlphaFoldDB" id="A0A8H7RL84"/>
<feature type="domain" description="Peptidase C83" evidence="5">
    <location>
        <begin position="95"/>
        <end position="313"/>
    </location>
</feature>
<gene>
    <name evidence="6" type="ORF">INT46_011505</name>
</gene>
<dbReference type="InterPro" id="IPR007719">
    <property type="entry name" value="PCS_N"/>
</dbReference>
<dbReference type="EC" id="2.3.2.15" evidence="1"/>
<dbReference type="Gene3D" id="3.90.70.30">
    <property type="entry name" value="Phytochelatin synthase, N-terminal domain"/>
    <property type="match status" value="1"/>
</dbReference>
<dbReference type="InterPro" id="IPR038765">
    <property type="entry name" value="Papain-like_cys_pep_sf"/>
</dbReference>
<dbReference type="GO" id="GO:0046938">
    <property type="term" value="P:phytochelatin biosynthetic process"/>
    <property type="evidence" value="ECO:0007669"/>
    <property type="project" value="InterPro"/>
</dbReference>
<dbReference type="OrthoDB" id="448954at2759"/>
<organism evidence="6 7">
    <name type="scientific">Mucor plumbeus</name>
    <dbReference type="NCBI Taxonomy" id="97098"/>
    <lineage>
        <taxon>Eukaryota</taxon>
        <taxon>Fungi</taxon>
        <taxon>Fungi incertae sedis</taxon>
        <taxon>Mucoromycota</taxon>
        <taxon>Mucoromycotina</taxon>
        <taxon>Mucoromycetes</taxon>
        <taxon>Mucorales</taxon>
        <taxon>Mucorineae</taxon>
        <taxon>Mucoraceae</taxon>
        <taxon>Mucor</taxon>
    </lineage>
</organism>
<dbReference type="PROSITE" id="PS51443">
    <property type="entry name" value="PCS"/>
    <property type="match status" value="1"/>
</dbReference>
<evidence type="ECO:0000313" key="7">
    <source>
        <dbReference type="Proteomes" id="UP000650833"/>
    </source>
</evidence>
<comment type="caution">
    <text evidence="6">The sequence shown here is derived from an EMBL/GenBank/DDBJ whole genome shotgun (WGS) entry which is preliminary data.</text>
</comment>
<dbReference type="EMBL" id="JAEPRC010000041">
    <property type="protein sequence ID" value="KAG2213004.1"/>
    <property type="molecule type" value="Genomic_DNA"/>
</dbReference>
<evidence type="ECO:0000256" key="1">
    <source>
        <dbReference type="ARBA" id="ARBA00012468"/>
    </source>
</evidence>
<keyword evidence="7" id="KW-1185">Reference proteome</keyword>
<dbReference type="InterPro" id="IPR040409">
    <property type="entry name" value="PCS-like"/>
</dbReference>
<proteinExistence type="predicted"/>
<evidence type="ECO:0000259" key="5">
    <source>
        <dbReference type="PROSITE" id="PS51443"/>
    </source>
</evidence>
<dbReference type="FunFam" id="3.90.70.30:FF:000001">
    <property type="entry name" value="Glutathione gamma-glutamylcysteinyltransferase 1"/>
    <property type="match status" value="1"/>
</dbReference>
<dbReference type="GO" id="GO:0016756">
    <property type="term" value="F:glutathione gamma-glutamylcysteinyltransferase activity"/>
    <property type="evidence" value="ECO:0007669"/>
    <property type="project" value="UniProtKB-EC"/>
</dbReference>
<evidence type="ECO:0000256" key="4">
    <source>
        <dbReference type="ARBA" id="ARBA00022723"/>
    </source>
</evidence>
<dbReference type="GO" id="GO:0010038">
    <property type="term" value="P:response to metal ion"/>
    <property type="evidence" value="ECO:0007669"/>
    <property type="project" value="InterPro"/>
</dbReference>
<dbReference type="PANTHER" id="PTHR33447">
    <property type="entry name" value="GLUTATHIONE GAMMA-GLUTAMYLCYSTEINYLTRANSFERASE"/>
    <property type="match status" value="1"/>
</dbReference>
<dbReference type="Pfam" id="PF05023">
    <property type="entry name" value="Phytochelatin"/>
    <property type="match status" value="1"/>
</dbReference>
<keyword evidence="3" id="KW-0808">Transferase</keyword>
<dbReference type="GO" id="GO:0046872">
    <property type="term" value="F:metal ion binding"/>
    <property type="evidence" value="ECO:0007669"/>
    <property type="project" value="UniProtKB-KW"/>
</dbReference>
<evidence type="ECO:0000256" key="3">
    <source>
        <dbReference type="ARBA" id="ARBA00022679"/>
    </source>
</evidence>
<evidence type="ECO:0000313" key="6">
    <source>
        <dbReference type="EMBL" id="KAG2213004.1"/>
    </source>
</evidence>
<dbReference type="Proteomes" id="UP000650833">
    <property type="component" value="Unassembled WGS sequence"/>
</dbReference>
<keyword evidence="2" id="KW-0104">Cadmium</keyword>
<sequence>MLKVKAIQWLRYRTQFKLPSSYQLMEAKSLSKIARFPIIQPIIGRSIGTQTEAVSQNLVDLPLSSHTAPTPAAAASVTAAFQDLLGVSAPNTVDDLENTFYQRELPKTLVRFASPEGKKLFREAMDNGHAEGFFPLTGNFTTQSEPAYCGPSSLAMVLNALEVDPKRRWKGNWRWFSDEFLQCCSSKEDMKKNGITFDNFACLAKSHCDVQVNRAFDFTFEQFKKDVEMITSTSDKFMVISFSRKVLGQTGDGHFSPIGAYNAEEGKVLILDTARYKYPSYWCPIETLYESMNPVDKETGLPRGYFVLSYDVEHPPLSLCSVKQDGCSTSKFNLQQQSKQEEITKPASSYIIQPQDNEAKLNWSTLAKSFCQRIPENMWLEKPRTLQHVVSLVLRNVPKEYTSILANQSLASFNATTPNKAEEYINELLFDTTKSPLYPFVMDALYPNRENLSYTRIDCNAAFATLFVLGSPRMLYTSLPRDLQDKLDKYRKNDDMTTIMKQEVQRISEEVVDLTSTFCTCGPSNGWNEITDGISEKPVKKSCCKSKSS</sequence>
<name>A0A8H7RL84_9FUNG</name>
<protein>
    <recommendedName>
        <fullName evidence="1">glutathione gamma-glutamylcysteinyltransferase</fullName>
        <ecNumber evidence="1">2.3.2.15</ecNumber>
    </recommendedName>
</protein>
<reference evidence="6" key="1">
    <citation type="submission" date="2020-12" db="EMBL/GenBank/DDBJ databases">
        <title>Metabolic potential, ecology and presence of endohyphal bacteria is reflected in genomic diversity of Mucoromycotina.</title>
        <authorList>
            <person name="Muszewska A."/>
            <person name="Okrasinska A."/>
            <person name="Steczkiewicz K."/>
            <person name="Drgas O."/>
            <person name="Orlowska M."/>
            <person name="Perlinska-Lenart U."/>
            <person name="Aleksandrzak-Piekarczyk T."/>
            <person name="Szatraj K."/>
            <person name="Zielenkiewicz U."/>
            <person name="Pilsyk S."/>
            <person name="Malc E."/>
            <person name="Mieczkowski P."/>
            <person name="Kruszewska J.S."/>
            <person name="Biernat P."/>
            <person name="Pawlowska J."/>
        </authorList>
    </citation>
    <scope>NUCLEOTIDE SEQUENCE</scope>
    <source>
        <strain evidence="6">CBS 226.32</strain>
    </source>
</reference>
<accession>A0A8H7RL84</accession>